<dbReference type="InterPro" id="IPR013589">
    <property type="entry name" value="Bac_transglu_N"/>
</dbReference>
<dbReference type="SMART" id="SM00460">
    <property type="entry name" value="TGc"/>
    <property type="match status" value="1"/>
</dbReference>
<dbReference type="SUPFAM" id="SSF54001">
    <property type="entry name" value="Cysteine proteinases"/>
    <property type="match status" value="1"/>
</dbReference>
<dbReference type="PANTHER" id="PTHR33490:SF1">
    <property type="entry name" value="SLL1233 PROTEIN"/>
    <property type="match status" value="1"/>
</dbReference>
<gene>
    <name evidence="2" type="ORF">Hsar01_02335</name>
</gene>
<keyword evidence="3" id="KW-1185">Reference proteome</keyword>
<dbReference type="InterPro" id="IPR002931">
    <property type="entry name" value="Transglutaminase-like"/>
</dbReference>
<reference evidence="2 3" key="1">
    <citation type="submission" date="2024-02" db="EMBL/GenBank/DDBJ databases">
        <title>Haloferula sargassicola NBRC 104335.</title>
        <authorList>
            <person name="Ichikawa N."/>
            <person name="Katano-Makiyama Y."/>
            <person name="Hidaka K."/>
        </authorList>
    </citation>
    <scope>NUCLEOTIDE SEQUENCE [LARGE SCALE GENOMIC DNA]</scope>
    <source>
        <strain evidence="2 3">NBRC 104335</strain>
    </source>
</reference>
<dbReference type="PANTHER" id="PTHR33490">
    <property type="entry name" value="BLR5614 PROTEIN-RELATED"/>
    <property type="match status" value="1"/>
</dbReference>
<proteinExistence type="predicted"/>
<organism evidence="2 3">
    <name type="scientific">Haloferula sargassicola</name>
    <dbReference type="NCBI Taxonomy" id="490096"/>
    <lineage>
        <taxon>Bacteria</taxon>
        <taxon>Pseudomonadati</taxon>
        <taxon>Verrucomicrobiota</taxon>
        <taxon>Verrucomicrobiia</taxon>
        <taxon>Verrucomicrobiales</taxon>
        <taxon>Verrucomicrobiaceae</taxon>
        <taxon>Haloferula</taxon>
    </lineage>
</organism>
<evidence type="ECO:0000313" key="2">
    <source>
        <dbReference type="EMBL" id="GAA5483107.1"/>
    </source>
</evidence>
<dbReference type="EMBL" id="BAABRI010000012">
    <property type="protein sequence ID" value="GAA5483107.1"/>
    <property type="molecule type" value="Genomic_DNA"/>
</dbReference>
<evidence type="ECO:0000259" key="1">
    <source>
        <dbReference type="SMART" id="SM00460"/>
    </source>
</evidence>
<dbReference type="InterPro" id="IPR038765">
    <property type="entry name" value="Papain-like_cys_pep_sf"/>
</dbReference>
<comment type="caution">
    <text evidence="2">The sequence shown here is derived from an EMBL/GenBank/DDBJ whole genome shotgun (WGS) entry which is preliminary data.</text>
</comment>
<protein>
    <submittedName>
        <fullName evidence="2">Uncharacterized protein Rv2569c</fullName>
    </submittedName>
</protein>
<accession>A0ABP9UQV2</accession>
<dbReference type="Pfam" id="PF01841">
    <property type="entry name" value="Transglut_core"/>
    <property type="match status" value="1"/>
</dbReference>
<dbReference type="RefSeq" id="WP_353567231.1">
    <property type="nucleotide sequence ID" value="NZ_BAABRI010000012.1"/>
</dbReference>
<evidence type="ECO:0000313" key="3">
    <source>
        <dbReference type="Proteomes" id="UP001476282"/>
    </source>
</evidence>
<dbReference type="Pfam" id="PF08379">
    <property type="entry name" value="Bact_transglu_N"/>
    <property type="match status" value="1"/>
</dbReference>
<sequence>MKRFNIIHRTYYTFAGPVTLGTHELRLRPRENHDLRIESCSLNISPTPEIRWHRDIEDNSVATAEFSTTTLRLAVESEVVIQQFNQRPLDFLVAPHAAYYPFDYTSSSRSQLHPYLNQAATVDTTRWSEWLGTVRKPGQKIQTYTLLEGITHRIHREFRYRTRDEQGVQDPEQTLALGSGSCRDFATLFIATARRLGLAARFVSGYLNAPPSSYDYGATHAWVDVYLPGAGWKGFDPTLGRIAGADHIAVAVAADPESVPPISGSFVGQPGTFMDVGVWVSEI</sequence>
<feature type="domain" description="Transglutaminase-like" evidence="1">
    <location>
        <begin position="174"/>
        <end position="239"/>
    </location>
</feature>
<dbReference type="Proteomes" id="UP001476282">
    <property type="component" value="Unassembled WGS sequence"/>
</dbReference>
<name>A0ABP9UQV2_9BACT</name>
<dbReference type="Gene3D" id="3.10.620.30">
    <property type="match status" value="1"/>
</dbReference>